<dbReference type="PANTHER" id="PTHR10587:SF125">
    <property type="entry name" value="POLYSACCHARIDE DEACETYLASE YHEN-RELATED"/>
    <property type="match status" value="1"/>
</dbReference>
<dbReference type="OrthoDB" id="258610at2"/>
<dbReference type="InterPro" id="IPR036582">
    <property type="entry name" value="Mao_N_sf"/>
</dbReference>
<dbReference type="PANTHER" id="PTHR10587">
    <property type="entry name" value="GLYCOSYL TRANSFERASE-RELATED"/>
    <property type="match status" value="1"/>
</dbReference>
<name>A0A370GCX0_9BACI</name>
<dbReference type="GO" id="GO:0005975">
    <property type="term" value="P:carbohydrate metabolic process"/>
    <property type="evidence" value="ECO:0007669"/>
    <property type="project" value="InterPro"/>
</dbReference>
<sequence length="417" mass="46939">MKPLNILLGLIIFFLIGLFAMNETKPAMASAMQIAMTNTKGATLTSVKASVQTAATTATKQSAKRTYIAIGVNDQVIPFYDAKPYIENSTAYVPIRRIGEALGGKVTYDSKTSSAVFTYNQRTMRFYIHKNEISIESISGTENGVIPATIFEIDGRTYVPLRLFGEKLGFRVDYLSGKGTVRLLDNPKHLSHNEFITKNSTSIVIERKEPKTAYLTFDDGPSRYTGQFISALSKYDIKATFFQIGLNVKEYPKASKAEAQAGHYIGIHSYSHDKSKVYYSPASFMNEITVTQNLIKQNAGFNTQLVRVPYGSKPYLTGDYRNVLAAEHYKLWDWNVDSDDWALGDNTTQIMANIKNGVARMQRINSKEPLVILMHEKEATAKILPQLIEYLHNQGYSLEKYAPGKNVEMNFWNDKRF</sequence>
<organism evidence="2 3">
    <name type="scientific">Falsibacillus pallidus</name>
    <dbReference type="NCBI Taxonomy" id="493781"/>
    <lineage>
        <taxon>Bacteria</taxon>
        <taxon>Bacillati</taxon>
        <taxon>Bacillota</taxon>
        <taxon>Bacilli</taxon>
        <taxon>Bacillales</taxon>
        <taxon>Bacillaceae</taxon>
        <taxon>Falsibacillus</taxon>
    </lineage>
</organism>
<evidence type="ECO:0000313" key="3">
    <source>
        <dbReference type="Proteomes" id="UP000255326"/>
    </source>
</evidence>
<dbReference type="Gene3D" id="3.30.457.10">
    <property type="entry name" value="Copper amine oxidase-like, N-terminal domain"/>
    <property type="match status" value="1"/>
</dbReference>
<proteinExistence type="predicted"/>
<dbReference type="AlphaFoldDB" id="A0A370GCX0"/>
<evidence type="ECO:0000313" key="2">
    <source>
        <dbReference type="EMBL" id="RDI41638.1"/>
    </source>
</evidence>
<keyword evidence="3" id="KW-1185">Reference proteome</keyword>
<dbReference type="SUPFAM" id="SSF88713">
    <property type="entry name" value="Glycoside hydrolase/deacetylase"/>
    <property type="match status" value="1"/>
</dbReference>
<dbReference type="SUPFAM" id="SSF55383">
    <property type="entry name" value="Copper amine oxidase, domain N"/>
    <property type="match status" value="1"/>
</dbReference>
<dbReference type="PROSITE" id="PS51677">
    <property type="entry name" value="NODB"/>
    <property type="match status" value="1"/>
</dbReference>
<dbReference type="CDD" id="cd10944">
    <property type="entry name" value="CE4_SmPgdA_like"/>
    <property type="match status" value="1"/>
</dbReference>
<dbReference type="InterPro" id="IPR002509">
    <property type="entry name" value="NODB_dom"/>
</dbReference>
<dbReference type="InterPro" id="IPR050248">
    <property type="entry name" value="Polysacc_deacetylase_ArnD"/>
</dbReference>
<reference evidence="2 3" key="1">
    <citation type="submission" date="2018-07" db="EMBL/GenBank/DDBJ databases">
        <title>Genomic Encyclopedia of Type Strains, Phase IV (KMG-IV): sequencing the most valuable type-strain genomes for metagenomic binning, comparative biology and taxonomic classification.</title>
        <authorList>
            <person name="Goeker M."/>
        </authorList>
    </citation>
    <scope>NUCLEOTIDE SEQUENCE [LARGE SCALE GENOMIC DNA]</scope>
    <source>
        <strain evidence="2 3">DSM 25281</strain>
    </source>
</reference>
<accession>A0A370GCX0</accession>
<dbReference type="EMBL" id="QQAY01000007">
    <property type="protein sequence ID" value="RDI41638.1"/>
    <property type="molecule type" value="Genomic_DNA"/>
</dbReference>
<dbReference type="Pfam" id="PF01522">
    <property type="entry name" value="Polysacc_deac_1"/>
    <property type="match status" value="1"/>
</dbReference>
<dbReference type="InterPro" id="IPR012854">
    <property type="entry name" value="Cu_amine_oxidase-like_N"/>
</dbReference>
<feature type="domain" description="NodB homology" evidence="1">
    <location>
        <begin position="211"/>
        <end position="399"/>
    </location>
</feature>
<dbReference type="Pfam" id="PF07833">
    <property type="entry name" value="Cu_amine_oxidN1"/>
    <property type="match status" value="1"/>
</dbReference>
<dbReference type="InterPro" id="IPR011330">
    <property type="entry name" value="Glyco_hydro/deAcase_b/a-brl"/>
</dbReference>
<dbReference type="Proteomes" id="UP000255326">
    <property type="component" value="Unassembled WGS sequence"/>
</dbReference>
<evidence type="ECO:0000259" key="1">
    <source>
        <dbReference type="PROSITE" id="PS51677"/>
    </source>
</evidence>
<gene>
    <name evidence="2" type="ORF">DFR59_10792</name>
</gene>
<dbReference type="GO" id="GO:0016810">
    <property type="term" value="F:hydrolase activity, acting on carbon-nitrogen (but not peptide) bonds"/>
    <property type="evidence" value="ECO:0007669"/>
    <property type="project" value="InterPro"/>
</dbReference>
<comment type="caution">
    <text evidence="2">The sequence shown here is derived from an EMBL/GenBank/DDBJ whole genome shotgun (WGS) entry which is preliminary data.</text>
</comment>
<dbReference type="RefSeq" id="WP_158538376.1">
    <property type="nucleotide sequence ID" value="NZ_QQAY01000007.1"/>
</dbReference>
<protein>
    <submittedName>
        <fullName evidence="2">Peptidoglycan/xylan/chitin deacetylase (PgdA/CDA1 family)</fullName>
    </submittedName>
</protein>
<dbReference type="Gene3D" id="3.20.20.370">
    <property type="entry name" value="Glycoside hydrolase/deacetylase"/>
    <property type="match status" value="1"/>
</dbReference>